<dbReference type="HOGENOM" id="CLU_013298_1_1_1"/>
<proteinExistence type="inferred from homology"/>
<dbReference type="Proteomes" id="UP000002866">
    <property type="component" value="Chromosome 4"/>
</dbReference>
<dbReference type="OMA" id="HERRYID"/>
<dbReference type="InParanoid" id="I2H351"/>
<dbReference type="SUPFAM" id="SSF53448">
    <property type="entry name" value="Nucleotide-diphospho-sugar transferases"/>
    <property type="match status" value="1"/>
</dbReference>
<dbReference type="GO" id="GO:0000026">
    <property type="term" value="F:alpha-1,2-mannosyltransferase activity"/>
    <property type="evidence" value="ECO:0007669"/>
    <property type="project" value="EnsemblFungi"/>
</dbReference>
<dbReference type="GO" id="GO:0005794">
    <property type="term" value="C:Golgi apparatus"/>
    <property type="evidence" value="ECO:0007669"/>
    <property type="project" value="UniProtKB-SubCell"/>
</dbReference>
<dbReference type="Pfam" id="PF11051">
    <property type="entry name" value="Mannosyl_trans3"/>
    <property type="match status" value="1"/>
</dbReference>
<dbReference type="FunCoup" id="I2H351">
    <property type="interactions" value="62"/>
</dbReference>
<dbReference type="PANTHER" id="PTHR31646:SF6">
    <property type="entry name" value="ALPHA-1,2-MANNOSYLTRANSFERASE MNN5"/>
    <property type="match status" value="1"/>
</dbReference>
<dbReference type="InterPro" id="IPR029044">
    <property type="entry name" value="Nucleotide-diphossugar_trans"/>
</dbReference>
<evidence type="ECO:0000256" key="4">
    <source>
        <dbReference type="ARBA" id="ARBA00022679"/>
    </source>
</evidence>
<dbReference type="InterPro" id="IPR022751">
    <property type="entry name" value="Alpha_mannosyltransferase"/>
</dbReference>
<reference evidence="7 8" key="1">
    <citation type="journal article" date="2011" name="Proc. Natl. Acad. Sci. U.S.A.">
        <title>Evolutionary erosion of yeast sex chromosomes by mating-type switching accidents.</title>
        <authorList>
            <person name="Gordon J.L."/>
            <person name="Armisen D."/>
            <person name="Proux-Wera E."/>
            <person name="Oheigeartaigh S.S."/>
            <person name="Byrne K.P."/>
            <person name="Wolfe K.H."/>
        </authorList>
    </citation>
    <scope>NUCLEOTIDE SEQUENCE [LARGE SCALE GENOMIC DNA]</scope>
    <source>
        <strain evidence="8">ATCC 34711 / CBS 6284 / DSM 70876 / NBRC 10599 / NRRL Y-10934 / UCD 77-7</strain>
    </source>
</reference>
<dbReference type="RefSeq" id="XP_004180322.1">
    <property type="nucleotide sequence ID" value="XM_004180274.1"/>
</dbReference>
<evidence type="ECO:0000256" key="2">
    <source>
        <dbReference type="ARBA" id="ARBA00004922"/>
    </source>
</evidence>
<organism evidence="7 8">
    <name type="scientific">Henningerozyma blattae (strain ATCC 34711 / CBS 6284 / DSM 70876 / NBRC 10599 / NRRL Y-10934 / UCD 77-7)</name>
    <name type="common">Yeast</name>
    <name type="synonym">Tetrapisispora blattae</name>
    <dbReference type="NCBI Taxonomy" id="1071380"/>
    <lineage>
        <taxon>Eukaryota</taxon>
        <taxon>Fungi</taxon>
        <taxon>Dikarya</taxon>
        <taxon>Ascomycota</taxon>
        <taxon>Saccharomycotina</taxon>
        <taxon>Saccharomycetes</taxon>
        <taxon>Saccharomycetales</taxon>
        <taxon>Saccharomycetaceae</taxon>
        <taxon>Henningerozyma</taxon>
    </lineage>
</organism>
<evidence type="ECO:0000256" key="6">
    <source>
        <dbReference type="ARBA" id="ARBA00023180"/>
    </source>
</evidence>
<dbReference type="OrthoDB" id="430354at2759"/>
<keyword evidence="6" id="KW-0325">Glycoprotein</keyword>
<dbReference type="eggNOG" id="ENOG502QTWU">
    <property type="taxonomic scope" value="Eukaryota"/>
</dbReference>
<evidence type="ECO:0000313" key="8">
    <source>
        <dbReference type="Proteomes" id="UP000002866"/>
    </source>
</evidence>
<dbReference type="KEGG" id="tbl:TBLA_0D03030"/>
<evidence type="ECO:0000256" key="3">
    <source>
        <dbReference type="ARBA" id="ARBA00009105"/>
    </source>
</evidence>
<comment type="subcellular location">
    <subcellularLocation>
        <location evidence="1">Golgi apparatus</location>
    </subcellularLocation>
</comment>
<evidence type="ECO:0000256" key="1">
    <source>
        <dbReference type="ARBA" id="ARBA00004555"/>
    </source>
</evidence>
<accession>I2H351</accession>
<comment type="pathway">
    <text evidence="2">Protein modification; protein glycosylation.</text>
</comment>
<dbReference type="GO" id="GO:0046354">
    <property type="term" value="P:mannan biosynthetic process"/>
    <property type="evidence" value="ECO:0007669"/>
    <property type="project" value="TreeGrafter"/>
</dbReference>
<dbReference type="FunFam" id="3.90.550.10:FF:000177">
    <property type="entry name" value="MNN5p Alpha-1,2-mannosyltransferase"/>
    <property type="match status" value="1"/>
</dbReference>
<comment type="similarity">
    <text evidence="3">Belongs to the MNN1/MNT family.</text>
</comment>
<evidence type="ECO:0000256" key="5">
    <source>
        <dbReference type="ARBA" id="ARBA00023034"/>
    </source>
</evidence>
<dbReference type="PANTHER" id="PTHR31646">
    <property type="entry name" value="ALPHA-1,2-MANNOSYLTRANSFERASE MNN2"/>
    <property type="match status" value="1"/>
</dbReference>
<dbReference type="AlphaFoldDB" id="I2H351"/>
<name>I2H351_HENB6</name>
<dbReference type="GeneID" id="14495839"/>
<keyword evidence="4" id="KW-0808">Transferase</keyword>
<protein>
    <submittedName>
        <fullName evidence="7">Uncharacterized protein</fullName>
    </submittedName>
</protein>
<dbReference type="EMBL" id="HE806319">
    <property type="protein sequence ID" value="CCH60803.1"/>
    <property type="molecule type" value="Genomic_DNA"/>
</dbReference>
<keyword evidence="5" id="KW-0333">Golgi apparatus</keyword>
<keyword evidence="8" id="KW-1185">Reference proteome</keyword>
<evidence type="ECO:0000313" key="7">
    <source>
        <dbReference type="EMBL" id="CCH60803.1"/>
    </source>
</evidence>
<gene>
    <name evidence="7" type="primary">TBLA0D03030</name>
    <name evidence="7" type="ORF">TBLA_0D03030</name>
</gene>
<dbReference type="STRING" id="1071380.I2H351"/>
<sequence length="605" mass="70313">MAPIVRRNRKLIPLSLIFTFFLFYIINENTKTLYYQQVSFSNWKNNQIPISTSNLYDKNNPLAALDNSSNNFRDNFYTFMFSAIARGKPVNPSVKDLKQSKRSECKLESDISMTDNSPGSLSRVSFNSLLNCLSISRPQLDNLKYVHSNFIQLLEAKMSELTKPEFLDQIFPNGRGIVTIGGGKFSVLAMNVIKVLRKTGSTLPVEVVIPPQDEKNEVDFCNNFLPNYNAKCVFFKDVLPKHYAENLRLKGYQIKVMALLISSFKEIIFLDSDNYPLKSLDHVFDADIYKEAGLILWPDIWRRVTNPMYYDIANVSVDINQRVRYGTDDISPPNRYTIPRVHKNNEKEIENKNTIPFHDLLGTVPDASTESGQMIVNKAKHLDTLLLAAYYNFYGPAWYYRLFSQGTAGEGDKETFISAAHTLNKPYYQVKSKVGFDGFWDSKLGFQGIMLLQHDFIQDYEHYSKAKNQVIDHYDDYYHFKSDYNLDRDFYDNLIHEKDISIMFGHTSFFKYEPWVLYHERRYIDHETQQHVRGLRSIGRALDFDLELFCFDNLLQTLCKGNANDKSSIRFAFYKDIQGTPLWDSMCEYLDNRVSYLQKNPFTGN</sequence>